<accession>A0A1Y2HDC1</accession>
<dbReference type="InterPro" id="IPR010473">
    <property type="entry name" value="GTPase-bd"/>
</dbReference>
<dbReference type="SUPFAM" id="SSF101447">
    <property type="entry name" value="Formin homology 2 domain (FH2 domain)"/>
    <property type="match status" value="1"/>
</dbReference>
<sequence length="1074" mass="115871">MGLPKEKAAAMFSLPKEKKWHLITQMAHTSSHPAEGKRKGAAEYVDQVRNALSPGDATASSVHNLANALNGLEVSMRTEAVSWVLDFLQHNGLSSLMSVLLTFGSKTTISSADCAVLFHITRCIKALVNVGQGLSSFMSQPHAVVLLACCYPPWDFGEHSIPAIKRNVLELMSIFCVVPTGHAMVLEAWERYKMQKKELYRFQTIMRDFGANDDDFKRTALIFINAVVNYPETAVERQALRFEFVDAGLSTELEALRASPHEDLQTQISVFEDEAEYDGETLDLPPWPQDLSFDQSELQSFLASLDEASLDLCLKFLAKLQYMPEDAPRRVRMLRLLNQAIHHLILDPMVNANQQQLTASPTSPIVSSPIVQTAEAMQVKEELLSELEASKQVISKLEVDLQATQAKLKAEEARTKSTEAQLNDKLVALEKNHSVTVAMLQNKLEAAKLEQEQALSAIRKEAEVKSQALAATIKNLQAAIQAEVSQQIKLEDVPQLAGLSESAWAALYQVLLKSGARSSTAATTAATTSCTFSQHQCGFSSSPASSSTLGICISRPPSTSRSATPTGCSCTSPAAWNGDGSPSGPPPPPKKPEAKPSVKVRNLAWSKVNATAPAAVWKSLEAAPDVKLDLKELESMFAVAATAPSPKASGAGETGAAAKSNAAAIAKISLIDSKRAYNLSIMLGRLKLSFNDIRDALIAMQETKLDLQLVTSIKANCPTSDDEQALAEYLHASPEKLAELDRPDQFLVAMISVPRLPTRLDCWLFKAKFGERVEELSPMAKSIASACKVLRESEALKKSLKVILTVGNFINAGSFRGNAQGFSIDLLGKLADVKLNGPNKQNLFHYIATVLKDDVGRLEKDFSPLDAAARVSLMTLQQEVKELAVGFGKVRSELEHHEPSTPFHSVMSHFVSTNTAAIDALGADSDAAGSDFKSSVEAFGEDPTTATPETFFTIFKTFATSLARAHKENLDRELKAAKAAKTAATAVNAFGAGAAGAKKGAGPAGNRPRAPTVITSDLPAPQITHTADTAWSAGHVDNRKGVADELLATLKNGDAFRRRRDTAGLSVDQKPVQV</sequence>
<dbReference type="InterPro" id="IPR016024">
    <property type="entry name" value="ARM-type_fold"/>
</dbReference>
<dbReference type="InterPro" id="IPR015425">
    <property type="entry name" value="FH2_Formin"/>
</dbReference>
<comment type="caution">
    <text evidence="5">The sequence shown here is derived from an EMBL/GenBank/DDBJ whole genome shotgun (WGS) entry which is preliminary data.</text>
</comment>
<organism evidence="5 6">
    <name type="scientific">Catenaria anguillulae PL171</name>
    <dbReference type="NCBI Taxonomy" id="765915"/>
    <lineage>
        <taxon>Eukaryota</taxon>
        <taxon>Fungi</taxon>
        <taxon>Fungi incertae sedis</taxon>
        <taxon>Blastocladiomycota</taxon>
        <taxon>Blastocladiomycetes</taxon>
        <taxon>Blastocladiales</taxon>
        <taxon>Catenariaceae</taxon>
        <taxon>Catenaria</taxon>
    </lineage>
</organism>
<dbReference type="PROSITE" id="PS51444">
    <property type="entry name" value="FH2"/>
    <property type="match status" value="1"/>
</dbReference>
<dbReference type="GO" id="GO:0003779">
    <property type="term" value="F:actin binding"/>
    <property type="evidence" value="ECO:0007669"/>
    <property type="project" value="InterPro"/>
</dbReference>
<dbReference type="InterPro" id="IPR042201">
    <property type="entry name" value="FH2_Formin_sf"/>
</dbReference>
<dbReference type="EMBL" id="MCFL01000056">
    <property type="protein sequence ID" value="ORZ31703.1"/>
    <property type="molecule type" value="Genomic_DNA"/>
</dbReference>
<protein>
    <submittedName>
        <fullName evidence="5">Formin homology 2 domain-domain-containing protein</fullName>
    </submittedName>
</protein>
<dbReference type="PANTHER" id="PTHR45725">
    <property type="entry name" value="FORMIN HOMOLOGY 2 FAMILY MEMBER"/>
    <property type="match status" value="1"/>
</dbReference>
<dbReference type="PANTHER" id="PTHR45725:SF1">
    <property type="entry name" value="DISHEVELLED ASSOCIATED ACTIVATOR OF MORPHOGENESIS, ISOFORM D"/>
    <property type="match status" value="1"/>
</dbReference>
<evidence type="ECO:0000256" key="2">
    <source>
        <dbReference type="SAM" id="MobiDB-lite"/>
    </source>
</evidence>
<feature type="domain" description="FH2" evidence="4">
    <location>
        <begin position="590"/>
        <end position="988"/>
    </location>
</feature>
<evidence type="ECO:0000256" key="1">
    <source>
        <dbReference type="SAM" id="Coils"/>
    </source>
</evidence>
<keyword evidence="6" id="KW-1185">Reference proteome</keyword>
<dbReference type="InterPro" id="IPR011989">
    <property type="entry name" value="ARM-like"/>
</dbReference>
<dbReference type="AlphaFoldDB" id="A0A1Y2HDC1"/>
<dbReference type="OrthoDB" id="1104827at2759"/>
<feature type="region of interest" description="Disordered" evidence="2">
    <location>
        <begin position="574"/>
        <end position="597"/>
    </location>
</feature>
<proteinExistence type="predicted"/>
<evidence type="ECO:0000259" key="4">
    <source>
        <dbReference type="PROSITE" id="PS51444"/>
    </source>
</evidence>
<dbReference type="Proteomes" id="UP000193411">
    <property type="component" value="Unassembled WGS sequence"/>
</dbReference>
<dbReference type="Pfam" id="PF02181">
    <property type="entry name" value="FH2"/>
    <property type="match status" value="1"/>
</dbReference>
<dbReference type="GO" id="GO:0031267">
    <property type="term" value="F:small GTPase binding"/>
    <property type="evidence" value="ECO:0007669"/>
    <property type="project" value="InterPro"/>
</dbReference>
<name>A0A1Y2HDC1_9FUNG</name>
<dbReference type="GO" id="GO:0030036">
    <property type="term" value="P:actin cytoskeleton organization"/>
    <property type="evidence" value="ECO:0007669"/>
    <property type="project" value="InterPro"/>
</dbReference>
<evidence type="ECO:0000313" key="6">
    <source>
        <dbReference type="Proteomes" id="UP000193411"/>
    </source>
</evidence>
<keyword evidence="1" id="KW-0175">Coiled coil</keyword>
<dbReference type="Pfam" id="PF06367">
    <property type="entry name" value="Drf_FH3"/>
    <property type="match status" value="1"/>
</dbReference>
<dbReference type="PROSITE" id="PS51232">
    <property type="entry name" value="GBD_FH3"/>
    <property type="match status" value="1"/>
</dbReference>
<dbReference type="SMART" id="SM01139">
    <property type="entry name" value="Drf_FH3"/>
    <property type="match status" value="1"/>
</dbReference>
<dbReference type="InterPro" id="IPR014768">
    <property type="entry name" value="GBD/FH3_dom"/>
</dbReference>
<evidence type="ECO:0000313" key="5">
    <source>
        <dbReference type="EMBL" id="ORZ31703.1"/>
    </source>
</evidence>
<dbReference type="Gene3D" id="1.20.58.2220">
    <property type="entry name" value="Formin, FH2 domain"/>
    <property type="match status" value="1"/>
</dbReference>
<dbReference type="InterPro" id="IPR051425">
    <property type="entry name" value="Formin_Homology"/>
</dbReference>
<feature type="coiled-coil region" evidence="1">
    <location>
        <begin position="380"/>
        <end position="479"/>
    </location>
</feature>
<dbReference type="Gene3D" id="1.25.10.10">
    <property type="entry name" value="Leucine-rich Repeat Variant"/>
    <property type="match status" value="1"/>
</dbReference>
<reference evidence="5 6" key="1">
    <citation type="submission" date="2016-07" db="EMBL/GenBank/DDBJ databases">
        <title>Pervasive Adenine N6-methylation of Active Genes in Fungi.</title>
        <authorList>
            <consortium name="DOE Joint Genome Institute"/>
            <person name="Mondo S.J."/>
            <person name="Dannebaum R.O."/>
            <person name="Kuo R.C."/>
            <person name="Labutti K."/>
            <person name="Haridas S."/>
            <person name="Kuo A."/>
            <person name="Salamov A."/>
            <person name="Ahrendt S.R."/>
            <person name="Lipzen A."/>
            <person name="Sullivan W."/>
            <person name="Andreopoulos W.B."/>
            <person name="Clum A."/>
            <person name="Lindquist E."/>
            <person name="Daum C."/>
            <person name="Ramamoorthy G.K."/>
            <person name="Gryganskyi A."/>
            <person name="Culley D."/>
            <person name="Magnuson J.K."/>
            <person name="James T.Y."/>
            <person name="O'Malley M.A."/>
            <person name="Stajich J.E."/>
            <person name="Spatafora J.W."/>
            <person name="Visel A."/>
            <person name="Grigoriev I.V."/>
        </authorList>
    </citation>
    <scope>NUCLEOTIDE SEQUENCE [LARGE SCALE GENOMIC DNA]</scope>
    <source>
        <strain evidence="5 6">PL171</strain>
    </source>
</reference>
<dbReference type="InterPro" id="IPR010472">
    <property type="entry name" value="FH3_dom"/>
</dbReference>
<gene>
    <name evidence="5" type="ORF">BCR44DRAFT_1463641</name>
</gene>
<feature type="domain" description="GBD/FH3" evidence="3">
    <location>
        <begin position="1"/>
        <end position="352"/>
    </location>
</feature>
<dbReference type="Pfam" id="PF06371">
    <property type="entry name" value="Drf_GBD"/>
    <property type="match status" value="1"/>
</dbReference>
<dbReference type="SMART" id="SM00498">
    <property type="entry name" value="FH2"/>
    <property type="match status" value="1"/>
</dbReference>
<dbReference type="SUPFAM" id="SSF48371">
    <property type="entry name" value="ARM repeat"/>
    <property type="match status" value="1"/>
</dbReference>
<evidence type="ECO:0000259" key="3">
    <source>
        <dbReference type="PROSITE" id="PS51232"/>
    </source>
</evidence>
<dbReference type="STRING" id="765915.A0A1Y2HDC1"/>
<dbReference type="SMART" id="SM01140">
    <property type="entry name" value="Drf_GBD"/>
    <property type="match status" value="1"/>
</dbReference>